<protein>
    <submittedName>
        <fullName evidence="1">Uncharacterized protein</fullName>
    </submittedName>
</protein>
<sequence>MHILIEPTLYKSTPALRVRRSCPRTGTKEVKVGLYALSFCD</sequence>
<reference evidence="1" key="1">
    <citation type="submission" date="2018-02" db="EMBL/GenBank/DDBJ databases">
        <title>Rhizophora mucronata_Transcriptome.</title>
        <authorList>
            <person name="Meera S.P."/>
            <person name="Sreeshan A."/>
            <person name="Augustine A."/>
        </authorList>
    </citation>
    <scope>NUCLEOTIDE SEQUENCE</scope>
    <source>
        <tissue evidence="1">Leaf</tissue>
    </source>
</reference>
<accession>A0A2P2Q8Q1</accession>
<proteinExistence type="predicted"/>
<organism evidence="1">
    <name type="scientific">Rhizophora mucronata</name>
    <name type="common">Asiatic mangrove</name>
    <dbReference type="NCBI Taxonomy" id="61149"/>
    <lineage>
        <taxon>Eukaryota</taxon>
        <taxon>Viridiplantae</taxon>
        <taxon>Streptophyta</taxon>
        <taxon>Embryophyta</taxon>
        <taxon>Tracheophyta</taxon>
        <taxon>Spermatophyta</taxon>
        <taxon>Magnoliopsida</taxon>
        <taxon>eudicotyledons</taxon>
        <taxon>Gunneridae</taxon>
        <taxon>Pentapetalae</taxon>
        <taxon>rosids</taxon>
        <taxon>fabids</taxon>
        <taxon>Malpighiales</taxon>
        <taxon>Rhizophoraceae</taxon>
        <taxon>Rhizophora</taxon>
    </lineage>
</organism>
<dbReference type="AlphaFoldDB" id="A0A2P2Q8Q1"/>
<dbReference type="EMBL" id="GGEC01082840">
    <property type="protein sequence ID" value="MBX63324.1"/>
    <property type="molecule type" value="Transcribed_RNA"/>
</dbReference>
<evidence type="ECO:0000313" key="1">
    <source>
        <dbReference type="EMBL" id="MBX63324.1"/>
    </source>
</evidence>
<name>A0A2P2Q8Q1_RHIMU</name>